<evidence type="ECO:0000256" key="1">
    <source>
        <dbReference type="ARBA" id="ARBA00004496"/>
    </source>
</evidence>
<evidence type="ECO:0000256" key="16">
    <source>
        <dbReference type="PIRSR" id="PIRSR000699-2"/>
    </source>
</evidence>
<dbReference type="PANTHER" id="PTHR34382">
    <property type="entry name" value="PTS SYSTEM N,N'-DIACETYLCHITOBIOSE-SPECIFIC EIIA COMPONENT"/>
    <property type="match status" value="1"/>
</dbReference>
<evidence type="ECO:0000256" key="10">
    <source>
        <dbReference type="ARBA" id="ARBA00022723"/>
    </source>
</evidence>
<evidence type="ECO:0000256" key="5">
    <source>
        <dbReference type="ARBA" id="ARBA00022490"/>
    </source>
</evidence>
<evidence type="ECO:0000256" key="2">
    <source>
        <dbReference type="ARBA" id="ARBA00011233"/>
    </source>
</evidence>
<dbReference type="EMBL" id="CP107523">
    <property type="protein sequence ID" value="UYN57031.1"/>
    <property type="molecule type" value="Genomic_DNA"/>
</dbReference>
<dbReference type="Pfam" id="PF02255">
    <property type="entry name" value="PTS_IIA"/>
    <property type="match status" value="1"/>
</dbReference>
<dbReference type="PIRSF" id="PIRSF000699">
    <property type="entry name" value="PTS_IILac_III"/>
    <property type="match status" value="1"/>
</dbReference>
<evidence type="ECO:0000313" key="20">
    <source>
        <dbReference type="EMBL" id="UYN57031.1"/>
    </source>
</evidence>
<dbReference type="SUPFAM" id="SSF46973">
    <property type="entry name" value="Enzyme IIa from lactose specific PTS, IIa-lac"/>
    <property type="match status" value="1"/>
</dbReference>
<evidence type="ECO:0000256" key="9">
    <source>
        <dbReference type="ARBA" id="ARBA00022683"/>
    </source>
</evidence>
<dbReference type="EMBL" id="MSSM01000039">
    <property type="protein sequence ID" value="RXT18890.1"/>
    <property type="molecule type" value="Genomic_DNA"/>
</dbReference>
<evidence type="ECO:0000256" key="3">
    <source>
        <dbReference type="ARBA" id="ARBA00014322"/>
    </source>
</evidence>
<feature type="modified residue" description="Phosphohistidine; by HPr" evidence="17">
    <location>
        <position position="79"/>
    </location>
</feature>
<keyword evidence="7" id="KW-0762">Sugar transport</keyword>
<evidence type="ECO:0000256" key="18">
    <source>
        <dbReference type="SAM" id="Coils"/>
    </source>
</evidence>
<evidence type="ECO:0000313" key="19">
    <source>
        <dbReference type="EMBL" id="RXT18890.1"/>
    </source>
</evidence>
<keyword evidence="6" id="KW-0597">Phosphoprotein</keyword>
<name>A0A4V1P010_9LACO</name>
<evidence type="ECO:0000256" key="12">
    <source>
        <dbReference type="ARBA" id="ARBA00030293"/>
    </source>
</evidence>
<dbReference type="Gene3D" id="1.20.58.80">
    <property type="entry name" value="Phosphotransferase system, lactose/cellobiose-type IIA subunit"/>
    <property type="match status" value="1"/>
</dbReference>
<dbReference type="GO" id="GO:0016740">
    <property type="term" value="F:transferase activity"/>
    <property type="evidence" value="ECO:0007669"/>
    <property type="project" value="UniProtKB-KW"/>
</dbReference>
<evidence type="ECO:0000256" key="6">
    <source>
        <dbReference type="ARBA" id="ARBA00022553"/>
    </source>
</evidence>
<evidence type="ECO:0000256" key="8">
    <source>
        <dbReference type="ARBA" id="ARBA00022679"/>
    </source>
</evidence>
<comment type="subcellular location">
    <subcellularLocation>
        <location evidence="1">Cytoplasm</location>
    </subcellularLocation>
</comment>
<evidence type="ECO:0000313" key="22">
    <source>
        <dbReference type="Proteomes" id="UP001164790"/>
    </source>
</evidence>
<dbReference type="NCBIfam" id="TIGR00823">
    <property type="entry name" value="EIIA-LAC"/>
    <property type="match status" value="1"/>
</dbReference>
<feature type="coiled-coil region" evidence="18">
    <location>
        <begin position="37"/>
        <end position="64"/>
    </location>
</feature>
<accession>A0A4V1P010</accession>
<dbReference type="PROSITE" id="PS51095">
    <property type="entry name" value="PTS_EIIA_TYPE_3"/>
    <property type="match status" value="1"/>
</dbReference>
<dbReference type="InterPro" id="IPR003188">
    <property type="entry name" value="PTS_IIA_lac/cel"/>
</dbReference>
<dbReference type="RefSeq" id="WP_129302795.1">
    <property type="nucleotide sequence ID" value="NZ_CP074378.1"/>
</dbReference>
<organism evidence="19 21">
    <name type="scientific">Lacticaseibacillus chiayiensis</name>
    <dbReference type="NCBI Taxonomy" id="2100821"/>
    <lineage>
        <taxon>Bacteria</taxon>
        <taxon>Bacillati</taxon>
        <taxon>Bacillota</taxon>
        <taxon>Bacilli</taxon>
        <taxon>Lactobacillales</taxon>
        <taxon>Lactobacillaceae</taxon>
        <taxon>Lacticaseibacillus</taxon>
    </lineage>
</organism>
<proteinExistence type="predicted"/>
<keyword evidence="9" id="KW-0598">Phosphotransferase system</keyword>
<gene>
    <name evidence="19" type="ORF">BVJ53_13060</name>
    <name evidence="20" type="ORF">OFW50_02695</name>
</gene>
<dbReference type="OrthoDB" id="350602at2"/>
<comment type="cofactor">
    <cofactor evidence="16">
        <name>Mg(2+)</name>
        <dbReference type="ChEBI" id="CHEBI:18420"/>
    </cofactor>
    <text evidence="16">Binds 1 Mg(2+) ion per trimer.</text>
</comment>
<evidence type="ECO:0000256" key="15">
    <source>
        <dbReference type="PIRSR" id="PIRSR000699-1"/>
    </source>
</evidence>
<dbReference type="GO" id="GO:0005737">
    <property type="term" value="C:cytoplasm"/>
    <property type="evidence" value="ECO:0007669"/>
    <property type="project" value="UniProtKB-SubCell"/>
</dbReference>
<evidence type="ECO:0000256" key="17">
    <source>
        <dbReference type="PROSITE-ProRule" id="PRU00418"/>
    </source>
</evidence>
<protein>
    <recommendedName>
        <fullName evidence="3">PTS system lactose-specific EIIA component</fullName>
    </recommendedName>
    <alternativeName>
        <fullName evidence="12">EIIA-Lac</fullName>
    </alternativeName>
    <alternativeName>
        <fullName evidence="14">EIII-Lac</fullName>
    </alternativeName>
    <alternativeName>
        <fullName evidence="13">Lactose-specific phosphotransferase enzyme IIA component</fullName>
    </alternativeName>
</protein>
<sequence length="111" mass="12304">MATKEEISMVGFALVAYAGDARTAALHALDAAEAGDFDKANAMLDEAQKDINEAHNQQTQLLSKEAGGAQMDVTFIMVHGQDTLMTTMLLIDQSRYMIRMLKRIKQLEEKQ</sequence>
<dbReference type="AlphaFoldDB" id="A0A4V1P010"/>
<feature type="active site" description="Tele-phosphohistidine intermediate" evidence="15">
    <location>
        <position position="79"/>
    </location>
</feature>
<evidence type="ECO:0000313" key="21">
    <source>
        <dbReference type="Proteomes" id="UP000290475"/>
    </source>
</evidence>
<evidence type="ECO:0000256" key="13">
    <source>
        <dbReference type="ARBA" id="ARBA00031467"/>
    </source>
</evidence>
<reference evidence="19 21" key="1">
    <citation type="submission" date="2017-01" db="EMBL/GenBank/DDBJ databases">
        <title>Lactobacillus chiayiensis sp. nov., a lactic acid bacterium isolated from compost.</title>
        <authorList>
            <person name="Huang C.-H."/>
        </authorList>
    </citation>
    <scope>NUCLEOTIDE SEQUENCE [LARGE SCALE GENOMIC DNA]</scope>
    <source>
        <strain evidence="19">Chh01</strain>
        <strain evidence="21">chh01</strain>
    </source>
</reference>
<feature type="binding site" evidence="16">
    <location>
        <position position="82"/>
    </location>
    <ligand>
        <name>Mg(2+)</name>
        <dbReference type="ChEBI" id="CHEBI:18420"/>
        <note>ligand shared between all trimeric partners</note>
    </ligand>
</feature>
<keyword evidence="10 16" id="KW-0479">Metal-binding</keyword>
<dbReference type="GO" id="GO:0009401">
    <property type="term" value="P:phosphoenolpyruvate-dependent sugar phosphotransferase system"/>
    <property type="evidence" value="ECO:0007669"/>
    <property type="project" value="UniProtKB-KW"/>
</dbReference>
<dbReference type="Proteomes" id="UP001164790">
    <property type="component" value="Chromosome"/>
</dbReference>
<evidence type="ECO:0000256" key="11">
    <source>
        <dbReference type="ARBA" id="ARBA00022842"/>
    </source>
</evidence>
<keyword evidence="5" id="KW-0963">Cytoplasm</keyword>
<dbReference type="InterPro" id="IPR036542">
    <property type="entry name" value="PTS_IIA_lac/cel_sf"/>
</dbReference>
<dbReference type="PANTHER" id="PTHR34382:SF9">
    <property type="entry name" value="PHOSPHOTRANSFERASE SYSTEM SUGAR-SPECIFIC EII COMPONENT"/>
    <property type="match status" value="1"/>
</dbReference>
<reference evidence="20" key="2">
    <citation type="submission" date="2022-10" db="EMBL/GenBank/DDBJ databases">
        <title>Comparative genomic analysis and in-vitro probiotic properties of the potential probiotic L. chiayiensis AACE 3.</title>
        <authorList>
            <person name="Kang X."/>
        </authorList>
    </citation>
    <scope>NUCLEOTIDE SEQUENCE</scope>
    <source>
        <strain evidence="20">AACE 3</strain>
    </source>
</reference>
<keyword evidence="4" id="KW-0813">Transport</keyword>
<dbReference type="CDD" id="cd00215">
    <property type="entry name" value="PTS_IIA_lac"/>
    <property type="match status" value="1"/>
</dbReference>
<keyword evidence="8" id="KW-0808">Transferase</keyword>
<keyword evidence="22" id="KW-1185">Reference proteome</keyword>
<evidence type="ECO:0000256" key="7">
    <source>
        <dbReference type="ARBA" id="ARBA00022597"/>
    </source>
</evidence>
<comment type="subunit">
    <text evidence="2">Homotrimer.</text>
</comment>
<dbReference type="GO" id="GO:0046872">
    <property type="term" value="F:metal ion binding"/>
    <property type="evidence" value="ECO:0007669"/>
    <property type="project" value="UniProtKB-KW"/>
</dbReference>
<evidence type="ECO:0000256" key="14">
    <source>
        <dbReference type="ARBA" id="ARBA00032708"/>
    </source>
</evidence>
<dbReference type="Proteomes" id="UP000290475">
    <property type="component" value="Unassembled WGS sequence"/>
</dbReference>
<evidence type="ECO:0000256" key="4">
    <source>
        <dbReference type="ARBA" id="ARBA00022448"/>
    </source>
</evidence>
<keyword evidence="18" id="KW-0175">Coiled coil</keyword>
<keyword evidence="11 16" id="KW-0460">Magnesium</keyword>